<feature type="transmembrane region" description="Helical" evidence="7">
    <location>
        <begin position="125"/>
        <end position="143"/>
    </location>
</feature>
<keyword evidence="3 7" id="KW-0812">Transmembrane</keyword>
<dbReference type="FunFam" id="1.20.1250.20:FF:000064">
    <property type="entry name" value="MFS allantoate transporter"/>
    <property type="match status" value="1"/>
</dbReference>
<dbReference type="InterPro" id="IPR011701">
    <property type="entry name" value="MFS"/>
</dbReference>
<feature type="transmembrane region" description="Helical" evidence="7">
    <location>
        <begin position="353"/>
        <end position="372"/>
    </location>
</feature>
<evidence type="ECO:0000313" key="9">
    <source>
        <dbReference type="Proteomes" id="UP000054567"/>
    </source>
</evidence>
<dbReference type="GO" id="GO:0022857">
    <property type="term" value="F:transmembrane transporter activity"/>
    <property type="evidence" value="ECO:0007669"/>
    <property type="project" value="InterPro"/>
</dbReference>
<reference evidence="9" key="2">
    <citation type="journal article" date="2009" name="Genome Res.">
        <title>Comparative genomic analyses of the human fungal pathogens Coccidioides and their relatives.</title>
        <authorList>
            <person name="Sharpton T.J."/>
            <person name="Stajich J.E."/>
            <person name="Rounsley S.D."/>
            <person name="Gardner M.J."/>
            <person name="Wortman J.R."/>
            <person name="Jordar V.S."/>
            <person name="Maiti R."/>
            <person name="Kodira C.D."/>
            <person name="Neafsey D.E."/>
            <person name="Zeng Q."/>
            <person name="Hung C.-Y."/>
            <person name="McMahan C."/>
            <person name="Muszewska A."/>
            <person name="Grynberg M."/>
            <person name="Mandel M.A."/>
            <person name="Kellner E.M."/>
            <person name="Barker B.M."/>
            <person name="Galgiani J.N."/>
            <person name="Orbach M.J."/>
            <person name="Kirkland T.N."/>
            <person name="Cole G.T."/>
            <person name="Henn M.R."/>
            <person name="Birren B.W."/>
            <person name="Taylor J.W."/>
        </authorList>
    </citation>
    <scope>NUCLEOTIDE SEQUENCE [LARGE SCALE GENOMIC DNA]</scope>
    <source>
        <strain evidence="9">RMSCC 3488</strain>
    </source>
</reference>
<evidence type="ECO:0000256" key="3">
    <source>
        <dbReference type="ARBA" id="ARBA00022692"/>
    </source>
</evidence>
<protein>
    <submittedName>
        <fullName evidence="8">Allantoate transport protein</fullName>
    </submittedName>
</protein>
<dbReference type="VEuPathDB" id="FungiDB:CPAG_07899"/>
<dbReference type="PANTHER" id="PTHR43791:SF97">
    <property type="entry name" value="ALLANTOATE TRANSPORTER, PUTATIVE (AFU_ORTHOLOGUE AFUA_1G14700)-RELATED"/>
    <property type="match status" value="1"/>
</dbReference>
<evidence type="ECO:0000313" key="8">
    <source>
        <dbReference type="EMBL" id="KMM71596.1"/>
    </source>
</evidence>
<feature type="transmembrane region" description="Helical" evidence="7">
    <location>
        <begin position="317"/>
        <end position="341"/>
    </location>
</feature>
<keyword evidence="2" id="KW-0813">Transport</keyword>
<dbReference type="InterPro" id="IPR036259">
    <property type="entry name" value="MFS_trans_sf"/>
</dbReference>
<dbReference type="OrthoDB" id="6730379at2759"/>
<feature type="transmembrane region" description="Helical" evidence="7">
    <location>
        <begin position="155"/>
        <end position="178"/>
    </location>
</feature>
<dbReference type="Proteomes" id="UP000054567">
    <property type="component" value="Unassembled WGS sequence"/>
</dbReference>
<dbReference type="SUPFAM" id="SSF103473">
    <property type="entry name" value="MFS general substrate transporter"/>
    <property type="match status" value="1"/>
</dbReference>
<feature type="transmembrane region" description="Helical" evidence="7">
    <location>
        <begin position="84"/>
        <end position="101"/>
    </location>
</feature>
<feature type="transmembrane region" description="Helical" evidence="7">
    <location>
        <begin position="406"/>
        <end position="428"/>
    </location>
</feature>
<reference evidence="9" key="3">
    <citation type="journal article" date="2010" name="Genome Res.">
        <title>Population genomic sequencing of Coccidioides fungi reveals recent hybridization and transposon control.</title>
        <authorList>
            <person name="Neafsey D.E."/>
            <person name="Barker B.M."/>
            <person name="Sharpton T.J."/>
            <person name="Stajich J.E."/>
            <person name="Park D.J."/>
            <person name="Whiston E."/>
            <person name="Hung C.-Y."/>
            <person name="McMahan C."/>
            <person name="White J."/>
            <person name="Sykes S."/>
            <person name="Heiman D."/>
            <person name="Young S."/>
            <person name="Zeng Q."/>
            <person name="Abouelleil A."/>
            <person name="Aftuck L."/>
            <person name="Bessette D."/>
            <person name="Brown A."/>
            <person name="FitzGerald M."/>
            <person name="Lui A."/>
            <person name="Macdonald J.P."/>
            <person name="Priest M."/>
            <person name="Orbach M.J."/>
            <person name="Galgiani J.N."/>
            <person name="Kirkland T.N."/>
            <person name="Cole G.T."/>
            <person name="Birren B.W."/>
            <person name="Henn M.R."/>
            <person name="Taylor J.W."/>
            <person name="Rounsley S.D."/>
        </authorList>
    </citation>
    <scope>NUCLEOTIDE SEQUENCE [LARGE SCALE GENOMIC DNA]</scope>
    <source>
        <strain evidence="9">RMSCC 3488</strain>
    </source>
</reference>
<evidence type="ECO:0000256" key="7">
    <source>
        <dbReference type="SAM" id="Phobius"/>
    </source>
</evidence>
<evidence type="ECO:0000256" key="1">
    <source>
        <dbReference type="ARBA" id="ARBA00004141"/>
    </source>
</evidence>
<proteinExistence type="inferred from homology"/>
<comment type="similarity">
    <text evidence="6">Belongs to the major facilitator superfamily. Allantoate permease family.</text>
</comment>
<dbReference type="AlphaFoldDB" id="A0A0J6FEQ7"/>
<accession>A0A0J6FEQ7</accession>
<feature type="transmembrane region" description="Helical" evidence="7">
    <location>
        <begin position="475"/>
        <end position="496"/>
    </location>
</feature>
<evidence type="ECO:0000256" key="4">
    <source>
        <dbReference type="ARBA" id="ARBA00022989"/>
    </source>
</evidence>
<dbReference type="PANTHER" id="PTHR43791">
    <property type="entry name" value="PERMEASE-RELATED"/>
    <property type="match status" value="1"/>
</dbReference>
<keyword evidence="4 7" id="KW-1133">Transmembrane helix</keyword>
<feature type="transmembrane region" description="Helical" evidence="7">
    <location>
        <begin position="248"/>
        <end position="268"/>
    </location>
</feature>
<dbReference type="EMBL" id="DS268113">
    <property type="protein sequence ID" value="KMM71596.1"/>
    <property type="molecule type" value="Genomic_DNA"/>
</dbReference>
<reference evidence="8 9" key="1">
    <citation type="submission" date="2007-06" db="EMBL/GenBank/DDBJ databases">
        <title>The Genome Sequence of Coccidioides posadasii RMSCC_3488.</title>
        <authorList>
            <consortium name="Coccidioides Genome Resources Consortium"/>
            <consortium name="The Broad Institute Genome Sequencing Platform"/>
            <person name="Henn M.R."/>
            <person name="Sykes S."/>
            <person name="Young S."/>
            <person name="Jaffe D."/>
            <person name="Berlin A."/>
            <person name="Alvarez P."/>
            <person name="Butler J."/>
            <person name="Gnerre S."/>
            <person name="Grabherr M."/>
            <person name="Mauceli E."/>
            <person name="Brockman W."/>
            <person name="Kodira C."/>
            <person name="Alvarado L."/>
            <person name="Zeng Q."/>
            <person name="Crawford M."/>
            <person name="Antoine C."/>
            <person name="Devon K."/>
            <person name="Galgiani J."/>
            <person name="Orsborn K."/>
            <person name="Lewis M.L."/>
            <person name="Nusbaum C."/>
            <person name="Galagan J."/>
            <person name="Birren B."/>
        </authorList>
    </citation>
    <scope>NUCLEOTIDE SEQUENCE [LARGE SCALE GENOMIC DNA]</scope>
    <source>
        <strain evidence="8 9">RMSCC 3488</strain>
    </source>
</reference>
<evidence type="ECO:0000256" key="5">
    <source>
        <dbReference type="ARBA" id="ARBA00023136"/>
    </source>
</evidence>
<name>A0A0J6FEQ7_COCPO</name>
<evidence type="ECO:0000256" key="6">
    <source>
        <dbReference type="ARBA" id="ARBA00037968"/>
    </source>
</evidence>
<feature type="transmembrane region" description="Helical" evidence="7">
    <location>
        <begin position="216"/>
        <end position="236"/>
    </location>
</feature>
<feature type="transmembrane region" description="Helical" evidence="7">
    <location>
        <begin position="379"/>
        <end position="400"/>
    </location>
</feature>
<gene>
    <name evidence="8" type="ORF">CPAG_07899</name>
</gene>
<keyword evidence="5 7" id="KW-0472">Membrane</keyword>
<dbReference type="Gene3D" id="1.20.1250.20">
    <property type="entry name" value="MFS general substrate transporter like domains"/>
    <property type="match status" value="2"/>
</dbReference>
<sequence length="533" mass="59038">MVDEEKFTEENPRIQGHETVFESNNVATETEKSGGLSKVFSAAIDYGKKDSTVHKDIGLGLFQQSLQYDQEQLARDVGRVRWKLDLLVLPMMMTTYMLSFLDKMTLNYSNAYGLQEDTHMSGDEYSWVASALYFGWFVGSYPSNLILQRVPVGKFVGYMLFVWGGICMLQAAVFNFAGFFAVRFFLGAVEACVSPAWLLLSATLWTREEQPLRTSFWLSTNGMASIIGALLSYGLGHVDNLSVPNWKLIYLVVGAMTVAWGIVLVLFMPDGPHNAKMLTEYERVVAVWRIRRNKTGIQNAKFLPYQLKEALLDPKSYLVLLMGVCYGILNGGVSNFLSALIKGFGFSGLQASLLQTPSGGTQMILGIVFGYISTIRNMVGVTVLLSCLPGVAGLIGILTIPLENRYSLVACASLQTVVGSPIVLTWTLPSLNVSGHTKRSTVMGLYFACYCAGNIAGPHLFIAHEAPRYMSAIKGLLATYGAGIVLQVFYTTLCYFDNKSRDRLGQCTDEAEEALEGFEDMTDKENRNFRYRL</sequence>
<dbReference type="GO" id="GO:0016020">
    <property type="term" value="C:membrane"/>
    <property type="evidence" value="ECO:0007669"/>
    <property type="project" value="UniProtKB-SubCell"/>
</dbReference>
<comment type="subcellular location">
    <subcellularLocation>
        <location evidence="1">Membrane</location>
        <topology evidence="1">Multi-pass membrane protein</topology>
    </subcellularLocation>
</comment>
<feature type="transmembrane region" description="Helical" evidence="7">
    <location>
        <begin position="440"/>
        <end position="463"/>
    </location>
</feature>
<organism evidence="8 9">
    <name type="scientific">Coccidioides posadasii RMSCC 3488</name>
    <dbReference type="NCBI Taxonomy" id="454284"/>
    <lineage>
        <taxon>Eukaryota</taxon>
        <taxon>Fungi</taxon>
        <taxon>Dikarya</taxon>
        <taxon>Ascomycota</taxon>
        <taxon>Pezizomycotina</taxon>
        <taxon>Eurotiomycetes</taxon>
        <taxon>Eurotiomycetidae</taxon>
        <taxon>Onygenales</taxon>
        <taxon>Onygenaceae</taxon>
        <taxon>Coccidioides</taxon>
    </lineage>
</organism>
<feature type="transmembrane region" description="Helical" evidence="7">
    <location>
        <begin position="184"/>
        <end position="204"/>
    </location>
</feature>
<dbReference type="Pfam" id="PF07690">
    <property type="entry name" value="MFS_1"/>
    <property type="match status" value="1"/>
</dbReference>
<evidence type="ECO:0000256" key="2">
    <source>
        <dbReference type="ARBA" id="ARBA00022448"/>
    </source>
</evidence>